<dbReference type="PIRSF" id="PIRSF000894">
    <property type="entry name" value="Acid_phosphatase"/>
    <property type="match status" value="1"/>
</dbReference>
<accession>A0A364L574</accession>
<keyword evidence="7" id="KW-0732">Signal</keyword>
<evidence type="ECO:0000313" key="9">
    <source>
        <dbReference type="Proteomes" id="UP000249363"/>
    </source>
</evidence>
<proteinExistence type="inferred from homology"/>
<evidence type="ECO:0000256" key="1">
    <source>
        <dbReference type="ARBA" id="ARBA00005375"/>
    </source>
</evidence>
<reference evidence="8 9" key="1">
    <citation type="journal article" date="2017" name="Biotechnol. Biofuels">
        <title>Differential beta-glucosidase expression as a function of carbon source availability in Talaromyces amestolkiae: a genomic and proteomic approach.</title>
        <authorList>
            <person name="de Eugenio L.I."/>
            <person name="Mendez-Liter J.A."/>
            <person name="Nieto-Dominguez M."/>
            <person name="Alonso L."/>
            <person name="Gil-Munoz J."/>
            <person name="Barriuso J."/>
            <person name="Prieto A."/>
            <person name="Martinez M.J."/>
        </authorList>
    </citation>
    <scope>NUCLEOTIDE SEQUENCE [LARGE SCALE GENOMIC DNA]</scope>
    <source>
        <strain evidence="8 9">CIB</strain>
    </source>
</reference>
<evidence type="ECO:0000313" key="8">
    <source>
        <dbReference type="EMBL" id="RAO70861.1"/>
    </source>
</evidence>
<dbReference type="Gene3D" id="3.40.50.1240">
    <property type="entry name" value="Phosphoglycerate mutase-like"/>
    <property type="match status" value="3"/>
</dbReference>
<gene>
    <name evidence="8" type="ORF">BHQ10_006873</name>
</gene>
<dbReference type="PANTHER" id="PTHR20963:SF18">
    <property type="entry name" value="ACID PHOSPHATASE PHO11-RELATED"/>
    <property type="match status" value="1"/>
</dbReference>
<dbReference type="InterPro" id="IPR029033">
    <property type="entry name" value="His_PPase_superfam"/>
</dbReference>
<evidence type="ECO:0000256" key="4">
    <source>
        <dbReference type="ARBA" id="ARBA00023180"/>
    </source>
</evidence>
<name>A0A364L574_TALAM</name>
<comment type="caution">
    <text evidence="8">The sequence shown here is derived from an EMBL/GenBank/DDBJ whole genome shotgun (WGS) entry which is preliminary data.</text>
</comment>
<dbReference type="EMBL" id="MIKG01000013">
    <property type="protein sequence ID" value="RAO70861.1"/>
    <property type="molecule type" value="Genomic_DNA"/>
</dbReference>
<dbReference type="GO" id="GO:0003993">
    <property type="term" value="F:acid phosphatase activity"/>
    <property type="evidence" value="ECO:0007669"/>
    <property type="project" value="TreeGrafter"/>
</dbReference>
<feature type="active site" description="Proton donor" evidence="5">
    <location>
        <position position="334"/>
    </location>
</feature>
<feature type="disulfide bond" evidence="6">
    <location>
        <begin position="68"/>
        <end position="383"/>
    </location>
</feature>
<dbReference type="SUPFAM" id="SSF53254">
    <property type="entry name" value="Phosphoglycerate mutase-like"/>
    <property type="match status" value="1"/>
</dbReference>
<feature type="disulfide bond" evidence="6">
    <location>
        <begin position="409"/>
        <end position="417"/>
    </location>
</feature>
<feature type="signal peptide" evidence="7">
    <location>
        <begin position="1"/>
        <end position="19"/>
    </location>
</feature>
<protein>
    <recommendedName>
        <fullName evidence="2">3-phytase</fullName>
        <ecNumber evidence="2">3.1.3.8</ecNumber>
    </recommendedName>
</protein>
<dbReference type="PANTHER" id="PTHR20963">
    <property type="entry name" value="MULTIPLE INOSITOL POLYPHOSPHATE PHOSPHATASE-RELATED"/>
    <property type="match status" value="1"/>
</dbReference>
<dbReference type="Pfam" id="PF00328">
    <property type="entry name" value="His_Phos_2"/>
    <property type="match status" value="1"/>
</dbReference>
<dbReference type="PROSITE" id="PS00616">
    <property type="entry name" value="HIS_ACID_PHOSPHAT_1"/>
    <property type="match status" value="1"/>
</dbReference>
<organism evidence="8 9">
    <name type="scientific">Talaromyces amestolkiae</name>
    <dbReference type="NCBI Taxonomy" id="1196081"/>
    <lineage>
        <taxon>Eukaryota</taxon>
        <taxon>Fungi</taxon>
        <taxon>Dikarya</taxon>
        <taxon>Ascomycota</taxon>
        <taxon>Pezizomycotina</taxon>
        <taxon>Eurotiomycetes</taxon>
        <taxon>Eurotiomycetidae</taxon>
        <taxon>Eurotiales</taxon>
        <taxon>Trichocomaceae</taxon>
        <taxon>Talaromyces</taxon>
        <taxon>Talaromyces sect. Talaromyces</taxon>
    </lineage>
</organism>
<dbReference type="EC" id="3.1.3.8" evidence="2"/>
<dbReference type="InterPro" id="IPR000560">
    <property type="entry name" value="His_Pase_clade-2"/>
</dbReference>
<feature type="active site" description="Nucleophile" evidence="5">
    <location>
        <position position="79"/>
    </location>
</feature>
<keyword evidence="4" id="KW-0325">Glycoprotein</keyword>
<comment type="similarity">
    <text evidence="1">Belongs to the histidine acid phosphatase family.</text>
</comment>
<dbReference type="GeneID" id="63796089"/>
<keyword evidence="3" id="KW-0378">Hydrolase</keyword>
<evidence type="ECO:0000256" key="7">
    <source>
        <dbReference type="SAM" id="SignalP"/>
    </source>
</evidence>
<evidence type="ECO:0000256" key="6">
    <source>
        <dbReference type="PIRSR" id="PIRSR000894-2"/>
    </source>
</evidence>
<dbReference type="RefSeq" id="XP_040735377.1">
    <property type="nucleotide sequence ID" value="XM_040879507.1"/>
</dbReference>
<dbReference type="Proteomes" id="UP000249363">
    <property type="component" value="Unassembled WGS sequence"/>
</dbReference>
<sequence>MAVLTLLTTGLALASVASAATKPYPKFGSKQFDQSFLDGYNLLKFTSSLGPYSDRVSYGVDRNTPAGCEVDQVHMLMRHGERYPDAFLAVEYVAALEKLYGSKIKTWSGDLAFLNEWTYYVPDAALYGQESTMGPYSGLLNAFNRGSEYRLRYDHLWDGKSIVPIFTSGYERVIETARYFGQGFFGYNYSTNAAINIIPEAATQGANSLTPSCAADTGYETCFFETRTSPLLNVAAARFNEQNPGLKLNSTDIYNIMQMAAFELNVRAYSPWMDAFTLDEWVAYGYLTDLTYYYCFGPGDPYSFAVGQVYANATRFLMEAGPKEGSMFYSFTHDANITPVVAALGIDVPEQHLPNDTIPFPHTYHTANIVPMGGHLTLERMTCNATALSKAGVFVRAIINEAVVPWSTCQSGPGFSCPLANYSAIIDKGPKFTETCDTPAAYPKYVDFFWKYNTSTQYNYQEGQISYQLTTTNV</sequence>
<dbReference type="CDD" id="cd07061">
    <property type="entry name" value="HP_HAP_like"/>
    <property type="match status" value="1"/>
</dbReference>
<dbReference type="GO" id="GO:0016158">
    <property type="term" value="F:inositol hexakisphosphate 3-phosphatase activity"/>
    <property type="evidence" value="ECO:0007669"/>
    <property type="project" value="UniProtKB-EC"/>
</dbReference>
<keyword evidence="9" id="KW-1185">Reference proteome</keyword>
<dbReference type="GO" id="GO:0009277">
    <property type="term" value="C:fungal-type cell wall"/>
    <property type="evidence" value="ECO:0007669"/>
    <property type="project" value="TreeGrafter"/>
</dbReference>
<dbReference type="InterPro" id="IPR033379">
    <property type="entry name" value="Acid_Pase_AS"/>
</dbReference>
<evidence type="ECO:0000256" key="5">
    <source>
        <dbReference type="PIRSR" id="PIRSR000894-1"/>
    </source>
</evidence>
<feature type="chain" id="PRO_5016652126" description="3-phytase" evidence="7">
    <location>
        <begin position="20"/>
        <end position="474"/>
    </location>
</feature>
<dbReference type="AlphaFoldDB" id="A0A364L574"/>
<evidence type="ECO:0000256" key="3">
    <source>
        <dbReference type="ARBA" id="ARBA00022801"/>
    </source>
</evidence>
<dbReference type="OrthoDB" id="6509975at2759"/>
<dbReference type="STRING" id="1196081.A0A364L574"/>
<keyword evidence="6" id="KW-1015">Disulfide bond</keyword>
<dbReference type="InterPro" id="IPR016274">
    <property type="entry name" value="Histidine_acid_Pase_euk"/>
</dbReference>
<evidence type="ECO:0000256" key="2">
    <source>
        <dbReference type="ARBA" id="ARBA00012632"/>
    </source>
</evidence>